<reference evidence="3 4" key="1">
    <citation type="submission" date="2017-08" db="EMBL/GenBank/DDBJ databases">
        <title>Infants hospitalized years apart are colonized by the same room-sourced microbial strains.</title>
        <authorList>
            <person name="Brooks B."/>
            <person name="Olm M.R."/>
            <person name="Firek B.A."/>
            <person name="Baker R."/>
            <person name="Thomas B.C."/>
            <person name="Morowitz M.J."/>
            <person name="Banfield J.F."/>
        </authorList>
    </citation>
    <scope>NUCLEOTIDE SEQUENCE [LARGE SCALE GENOMIC DNA]</scope>
    <source>
        <strain evidence="3">S2_005_002_R2_33</strain>
    </source>
</reference>
<evidence type="ECO:0000259" key="2">
    <source>
        <dbReference type="PROSITE" id="PS51819"/>
    </source>
</evidence>
<dbReference type="InterPro" id="IPR051785">
    <property type="entry name" value="MMCE/EMCE_epimerase"/>
</dbReference>
<evidence type="ECO:0000313" key="4">
    <source>
        <dbReference type="Proteomes" id="UP000249082"/>
    </source>
</evidence>
<dbReference type="GO" id="GO:0004493">
    <property type="term" value="F:methylmalonyl-CoA epimerase activity"/>
    <property type="evidence" value="ECO:0007669"/>
    <property type="project" value="TreeGrafter"/>
</dbReference>
<evidence type="ECO:0000256" key="1">
    <source>
        <dbReference type="ARBA" id="ARBA00022723"/>
    </source>
</evidence>
<organism evidence="3 4">
    <name type="scientific">Novosphingobium pentaromativorans</name>
    <dbReference type="NCBI Taxonomy" id="205844"/>
    <lineage>
        <taxon>Bacteria</taxon>
        <taxon>Pseudomonadati</taxon>
        <taxon>Pseudomonadota</taxon>
        <taxon>Alphaproteobacteria</taxon>
        <taxon>Sphingomonadales</taxon>
        <taxon>Sphingomonadaceae</taxon>
        <taxon>Novosphingobium</taxon>
    </lineage>
</organism>
<gene>
    <name evidence="3" type="ORF">DI555_05655</name>
</gene>
<keyword evidence="1" id="KW-0479">Metal-binding</keyword>
<dbReference type="EMBL" id="QFPX01000004">
    <property type="protein sequence ID" value="PZQ56122.1"/>
    <property type="molecule type" value="Genomic_DNA"/>
</dbReference>
<accession>A0A2W5NRF1</accession>
<dbReference type="SUPFAM" id="SSF54593">
    <property type="entry name" value="Glyoxalase/Bleomycin resistance protein/Dihydroxybiphenyl dioxygenase"/>
    <property type="match status" value="1"/>
</dbReference>
<dbReference type="GO" id="GO:0046872">
    <property type="term" value="F:metal ion binding"/>
    <property type="evidence" value="ECO:0007669"/>
    <property type="project" value="UniProtKB-KW"/>
</dbReference>
<dbReference type="PANTHER" id="PTHR43048">
    <property type="entry name" value="METHYLMALONYL-COA EPIMERASE"/>
    <property type="match status" value="1"/>
</dbReference>
<dbReference type="GO" id="GO:0046491">
    <property type="term" value="P:L-methylmalonyl-CoA metabolic process"/>
    <property type="evidence" value="ECO:0007669"/>
    <property type="project" value="TreeGrafter"/>
</dbReference>
<dbReference type="InterPro" id="IPR004360">
    <property type="entry name" value="Glyas_Fos-R_dOase_dom"/>
</dbReference>
<dbReference type="Gene3D" id="3.10.180.10">
    <property type="entry name" value="2,3-Dihydroxybiphenyl 1,2-Dioxygenase, domain 1"/>
    <property type="match status" value="1"/>
</dbReference>
<sequence length="162" mass="18143">MIRGIHHIGVNCRDLDRMTRFYRDALGFEPVDEGFAWRDEPVMDLIVDLSGSAAKGVMLRAGQCYLELFEYSAPPPDRDSPLRPNDRGYTHLCIDVTDIAADIPHLEACGMTFRDRRFVDVGHVRTLYGYDPEGNVIEVQQCMPGNGFTLEDLGPPRGPATT</sequence>
<dbReference type="PANTHER" id="PTHR43048:SF3">
    <property type="entry name" value="METHYLMALONYL-COA EPIMERASE, MITOCHONDRIAL"/>
    <property type="match status" value="1"/>
</dbReference>
<keyword evidence="3" id="KW-0456">Lyase</keyword>
<dbReference type="PROSITE" id="PS51819">
    <property type="entry name" value="VOC"/>
    <property type="match status" value="1"/>
</dbReference>
<feature type="domain" description="VOC" evidence="2">
    <location>
        <begin position="4"/>
        <end position="142"/>
    </location>
</feature>
<comment type="caution">
    <text evidence="3">The sequence shown here is derived from an EMBL/GenBank/DDBJ whole genome shotgun (WGS) entry which is preliminary data.</text>
</comment>
<dbReference type="AlphaFoldDB" id="A0A2W5NRF1"/>
<evidence type="ECO:0000313" key="3">
    <source>
        <dbReference type="EMBL" id="PZQ56122.1"/>
    </source>
</evidence>
<dbReference type="InterPro" id="IPR037523">
    <property type="entry name" value="VOC_core"/>
</dbReference>
<dbReference type="Pfam" id="PF00903">
    <property type="entry name" value="Glyoxalase"/>
    <property type="match status" value="1"/>
</dbReference>
<dbReference type="InterPro" id="IPR029068">
    <property type="entry name" value="Glyas_Bleomycin-R_OHBP_Dase"/>
</dbReference>
<dbReference type="Proteomes" id="UP000249082">
    <property type="component" value="Unassembled WGS sequence"/>
</dbReference>
<dbReference type="GO" id="GO:0016829">
    <property type="term" value="F:lyase activity"/>
    <property type="evidence" value="ECO:0007669"/>
    <property type="project" value="UniProtKB-KW"/>
</dbReference>
<protein>
    <submittedName>
        <fullName evidence="3">Lactoylglutathione lyase</fullName>
    </submittedName>
</protein>
<proteinExistence type="predicted"/>
<name>A0A2W5NRF1_9SPHN</name>